<comment type="subcellular location">
    <subcellularLocation>
        <location evidence="2">Cytoplasm</location>
    </subcellularLocation>
</comment>
<evidence type="ECO:0000256" key="4">
    <source>
        <dbReference type="ARBA" id="ARBA00007947"/>
    </source>
</evidence>
<dbReference type="InterPro" id="IPR018357">
    <property type="entry name" value="Hexapep_transf_CS"/>
</dbReference>
<sequence length="231" mass="24592">MTYEEYQKQEQARLAVAIRHLENGVLFQDIHTVYIDESVTIQPGARIGSCVTLEGETEIGAGAVIGQNSRLRDAKIGENVDIQSSVILESSVGAGTKVGPFAYIRPGSKIGENCKIGDFVEVKNSTFGDGSKSAHLTYIGDSDVGRDVNLGCGIVFVNYDGTNKYRTTVGDGAFIGCNTNLVSPVHVGDGAYIAAGSTVTEDVPEDALGIARARQTNIEGWAAKKGLYRKK</sequence>
<dbReference type="Proteomes" id="UP000198817">
    <property type="component" value="Unassembled WGS sequence"/>
</dbReference>
<dbReference type="OrthoDB" id="9775031at2"/>
<keyword evidence="5" id="KW-0963">Cytoplasm</keyword>
<comment type="similarity">
    <text evidence="3">In the C-terminal section; belongs to the transferase hexapeptide repeat family.</text>
</comment>
<dbReference type="GO" id="GO:0009252">
    <property type="term" value="P:peptidoglycan biosynthetic process"/>
    <property type="evidence" value="ECO:0007669"/>
    <property type="project" value="UniProtKB-KW"/>
</dbReference>
<dbReference type="GO" id="GO:0008360">
    <property type="term" value="P:regulation of cell shape"/>
    <property type="evidence" value="ECO:0007669"/>
    <property type="project" value="UniProtKB-KW"/>
</dbReference>
<dbReference type="GO" id="GO:0019134">
    <property type="term" value="F:glucosamine-1-phosphate N-acetyltransferase activity"/>
    <property type="evidence" value="ECO:0007669"/>
    <property type="project" value="UniProtKB-EC"/>
</dbReference>
<evidence type="ECO:0000256" key="14">
    <source>
        <dbReference type="ARBA" id="ARBA00023316"/>
    </source>
</evidence>
<organism evidence="18 19">
    <name type="scientific">Eubacterium pyruvativorans</name>
    <dbReference type="NCBI Taxonomy" id="155865"/>
    <lineage>
        <taxon>Bacteria</taxon>
        <taxon>Bacillati</taxon>
        <taxon>Bacillota</taxon>
        <taxon>Clostridia</taxon>
        <taxon>Eubacteriales</taxon>
        <taxon>Eubacteriaceae</taxon>
        <taxon>Eubacterium</taxon>
    </lineage>
</organism>
<dbReference type="InterPro" id="IPR001451">
    <property type="entry name" value="Hexapep"/>
</dbReference>
<dbReference type="Gene3D" id="2.160.10.10">
    <property type="entry name" value="Hexapeptide repeat proteins"/>
    <property type="match status" value="1"/>
</dbReference>
<evidence type="ECO:0000256" key="2">
    <source>
        <dbReference type="ARBA" id="ARBA00004496"/>
    </source>
</evidence>
<name>A0A1I7H601_9FIRM</name>
<comment type="function">
    <text evidence="17">Catalyzes the last two sequential reactions in the de novo biosynthetic pathway for UDP-N-acetylglucosamine (UDP-GlcNAc). The C-terminal domain catalyzes the transfer of acetyl group from acetyl coenzyme A to glucosamine-1-phosphate (GlcN-1-P) to produce N-acetylglucosamine-1-phosphate (GlcNAc-1-P), which is converted into UDP-GlcNAc by the transfer of uridine 5-monophosphate (from uridine 5-triphosphate), a reaction catalyzed by the N-terminal domain.</text>
</comment>
<evidence type="ECO:0000256" key="11">
    <source>
        <dbReference type="ARBA" id="ARBA00022960"/>
    </source>
</evidence>
<dbReference type="InterPro" id="IPR011004">
    <property type="entry name" value="Trimer_LpxA-like_sf"/>
</dbReference>
<evidence type="ECO:0000256" key="16">
    <source>
        <dbReference type="ARBA" id="ARBA00048493"/>
    </source>
</evidence>
<evidence type="ECO:0000256" key="7">
    <source>
        <dbReference type="ARBA" id="ARBA00022695"/>
    </source>
</evidence>
<evidence type="ECO:0000256" key="13">
    <source>
        <dbReference type="ARBA" id="ARBA00023315"/>
    </source>
</evidence>
<keyword evidence="6 18" id="KW-0808">Transferase</keyword>
<dbReference type="Pfam" id="PF00132">
    <property type="entry name" value="Hexapep"/>
    <property type="match status" value="2"/>
</dbReference>
<keyword evidence="12" id="KW-0573">Peptidoglycan synthesis</keyword>
<keyword evidence="19" id="KW-1185">Reference proteome</keyword>
<keyword evidence="9" id="KW-0677">Repeat</keyword>
<dbReference type="STRING" id="155865.SAMN05216515_1138"/>
<dbReference type="CDD" id="cd03353">
    <property type="entry name" value="LbH_GlmU_C"/>
    <property type="match status" value="1"/>
</dbReference>
<evidence type="ECO:0000256" key="5">
    <source>
        <dbReference type="ARBA" id="ARBA00022490"/>
    </source>
</evidence>
<evidence type="ECO:0000256" key="3">
    <source>
        <dbReference type="ARBA" id="ARBA00007707"/>
    </source>
</evidence>
<evidence type="ECO:0000313" key="19">
    <source>
        <dbReference type="Proteomes" id="UP000198817"/>
    </source>
</evidence>
<dbReference type="GO" id="GO:0071555">
    <property type="term" value="P:cell wall organization"/>
    <property type="evidence" value="ECO:0007669"/>
    <property type="project" value="UniProtKB-KW"/>
</dbReference>
<dbReference type="GO" id="GO:0005737">
    <property type="term" value="C:cytoplasm"/>
    <property type="evidence" value="ECO:0007669"/>
    <property type="project" value="UniProtKB-SubCell"/>
</dbReference>
<evidence type="ECO:0000256" key="1">
    <source>
        <dbReference type="ARBA" id="ARBA00001946"/>
    </source>
</evidence>
<comment type="similarity">
    <text evidence="4">In the N-terminal section; belongs to the N-acetylglucosamine-1-phosphate uridyltransferase family.</text>
</comment>
<gene>
    <name evidence="18" type="ORF">SAMN05216508_11251</name>
</gene>
<accession>A0A1I7H601</accession>
<dbReference type="GeneID" id="78354578"/>
<dbReference type="InterPro" id="IPR038009">
    <property type="entry name" value="GlmU_C_LbH"/>
</dbReference>
<protein>
    <submittedName>
        <fullName evidence="18">Bifunctional UDP-N-acetylglucosamine pyrophosphorylase / Glucosamine-1-phosphate N-acetyltransferase</fullName>
    </submittedName>
</protein>
<dbReference type="AlphaFoldDB" id="A0A1I7H601"/>
<keyword evidence="13" id="KW-0012">Acyltransferase</keyword>
<evidence type="ECO:0000313" key="18">
    <source>
        <dbReference type="EMBL" id="SFU56091.1"/>
    </source>
</evidence>
<evidence type="ECO:0000256" key="9">
    <source>
        <dbReference type="ARBA" id="ARBA00022737"/>
    </source>
</evidence>
<dbReference type="SUPFAM" id="SSF51161">
    <property type="entry name" value="Trimeric LpxA-like enzymes"/>
    <property type="match status" value="1"/>
</dbReference>
<keyword evidence="8" id="KW-0479">Metal-binding</keyword>
<keyword evidence="11" id="KW-0133">Cell shape</keyword>
<evidence type="ECO:0000256" key="10">
    <source>
        <dbReference type="ARBA" id="ARBA00022842"/>
    </source>
</evidence>
<dbReference type="PANTHER" id="PTHR43584:SF3">
    <property type="entry name" value="BIFUNCTIONAL PROTEIN GLMU"/>
    <property type="match status" value="1"/>
</dbReference>
<dbReference type="PROSITE" id="PS00101">
    <property type="entry name" value="HEXAPEP_TRANSFERASES"/>
    <property type="match status" value="1"/>
</dbReference>
<keyword evidence="10" id="KW-0460">Magnesium</keyword>
<evidence type="ECO:0000256" key="15">
    <source>
        <dbReference type="ARBA" id="ARBA00048247"/>
    </source>
</evidence>
<dbReference type="GO" id="GO:0046872">
    <property type="term" value="F:metal ion binding"/>
    <property type="evidence" value="ECO:0007669"/>
    <property type="project" value="UniProtKB-KW"/>
</dbReference>
<dbReference type="PANTHER" id="PTHR43584">
    <property type="entry name" value="NUCLEOTIDYL TRANSFERASE"/>
    <property type="match status" value="1"/>
</dbReference>
<dbReference type="GO" id="GO:0006048">
    <property type="term" value="P:UDP-N-acetylglucosamine biosynthetic process"/>
    <property type="evidence" value="ECO:0007669"/>
    <property type="project" value="InterPro"/>
</dbReference>
<proteinExistence type="inferred from homology"/>
<dbReference type="EMBL" id="FPBT01000012">
    <property type="protein sequence ID" value="SFU56091.1"/>
    <property type="molecule type" value="Genomic_DNA"/>
</dbReference>
<dbReference type="InterPro" id="IPR050065">
    <property type="entry name" value="GlmU-like"/>
</dbReference>
<keyword evidence="14" id="KW-0961">Cell wall biogenesis/degradation</keyword>
<evidence type="ECO:0000256" key="12">
    <source>
        <dbReference type="ARBA" id="ARBA00022984"/>
    </source>
</evidence>
<keyword evidence="7" id="KW-0548">Nucleotidyltransferase</keyword>
<dbReference type="RefSeq" id="WP_090163420.1">
    <property type="nucleotide sequence ID" value="NZ_CACVNK010000006.1"/>
</dbReference>
<comment type="catalytic activity">
    <reaction evidence="16">
        <text>N-acetyl-alpha-D-glucosamine 1-phosphate + UTP + H(+) = UDP-N-acetyl-alpha-D-glucosamine + diphosphate</text>
        <dbReference type="Rhea" id="RHEA:13509"/>
        <dbReference type="ChEBI" id="CHEBI:15378"/>
        <dbReference type="ChEBI" id="CHEBI:33019"/>
        <dbReference type="ChEBI" id="CHEBI:46398"/>
        <dbReference type="ChEBI" id="CHEBI:57705"/>
        <dbReference type="ChEBI" id="CHEBI:57776"/>
        <dbReference type="EC" id="2.7.7.23"/>
    </reaction>
</comment>
<dbReference type="GO" id="GO:0003977">
    <property type="term" value="F:UDP-N-acetylglucosamine diphosphorylase activity"/>
    <property type="evidence" value="ECO:0007669"/>
    <property type="project" value="UniProtKB-EC"/>
</dbReference>
<evidence type="ECO:0000256" key="8">
    <source>
        <dbReference type="ARBA" id="ARBA00022723"/>
    </source>
</evidence>
<evidence type="ECO:0000256" key="6">
    <source>
        <dbReference type="ARBA" id="ARBA00022679"/>
    </source>
</evidence>
<comment type="catalytic activity">
    <reaction evidence="15">
        <text>alpha-D-glucosamine 1-phosphate + acetyl-CoA = N-acetyl-alpha-D-glucosamine 1-phosphate + CoA + H(+)</text>
        <dbReference type="Rhea" id="RHEA:13725"/>
        <dbReference type="ChEBI" id="CHEBI:15378"/>
        <dbReference type="ChEBI" id="CHEBI:57287"/>
        <dbReference type="ChEBI" id="CHEBI:57288"/>
        <dbReference type="ChEBI" id="CHEBI:57776"/>
        <dbReference type="ChEBI" id="CHEBI:58516"/>
        <dbReference type="EC" id="2.3.1.157"/>
    </reaction>
</comment>
<reference evidence="18 19" key="1">
    <citation type="submission" date="2016-10" db="EMBL/GenBank/DDBJ databases">
        <authorList>
            <person name="de Groot N.N."/>
        </authorList>
    </citation>
    <scope>NUCLEOTIDE SEQUENCE [LARGE SCALE GENOMIC DNA]</scope>
    <source>
        <strain evidence="18 19">KHGC13</strain>
    </source>
</reference>
<comment type="cofactor">
    <cofactor evidence="1">
        <name>Mg(2+)</name>
        <dbReference type="ChEBI" id="CHEBI:18420"/>
    </cofactor>
</comment>
<evidence type="ECO:0000256" key="17">
    <source>
        <dbReference type="ARBA" id="ARBA00049628"/>
    </source>
</evidence>